<evidence type="ECO:0000313" key="3">
    <source>
        <dbReference type="Proteomes" id="UP000324222"/>
    </source>
</evidence>
<evidence type="ECO:0000313" key="2">
    <source>
        <dbReference type="EMBL" id="MPC09970.1"/>
    </source>
</evidence>
<dbReference type="Proteomes" id="UP000324222">
    <property type="component" value="Unassembled WGS sequence"/>
</dbReference>
<proteinExistence type="predicted"/>
<feature type="region of interest" description="Disordered" evidence="1">
    <location>
        <begin position="1"/>
        <end position="28"/>
    </location>
</feature>
<protein>
    <submittedName>
        <fullName evidence="2">Uncharacterized protein</fullName>
    </submittedName>
</protein>
<keyword evidence="3" id="KW-1185">Reference proteome</keyword>
<organism evidence="2 3">
    <name type="scientific">Portunus trituberculatus</name>
    <name type="common">Swimming crab</name>
    <name type="synonym">Neptunus trituberculatus</name>
    <dbReference type="NCBI Taxonomy" id="210409"/>
    <lineage>
        <taxon>Eukaryota</taxon>
        <taxon>Metazoa</taxon>
        <taxon>Ecdysozoa</taxon>
        <taxon>Arthropoda</taxon>
        <taxon>Crustacea</taxon>
        <taxon>Multicrustacea</taxon>
        <taxon>Malacostraca</taxon>
        <taxon>Eumalacostraca</taxon>
        <taxon>Eucarida</taxon>
        <taxon>Decapoda</taxon>
        <taxon>Pleocyemata</taxon>
        <taxon>Brachyura</taxon>
        <taxon>Eubrachyura</taxon>
        <taxon>Portunoidea</taxon>
        <taxon>Portunidae</taxon>
        <taxon>Portuninae</taxon>
        <taxon>Portunus</taxon>
    </lineage>
</organism>
<accession>A0A5B7CKS4</accession>
<reference evidence="2 3" key="1">
    <citation type="submission" date="2019-05" db="EMBL/GenBank/DDBJ databases">
        <title>Another draft genome of Portunus trituberculatus and its Hox gene families provides insights of decapod evolution.</title>
        <authorList>
            <person name="Jeong J.-H."/>
            <person name="Song I."/>
            <person name="Kim S."/>
            <person name="Choi T."/>
            <person name="Kim D."/>
            <person name="Ryu S."/>
            <person name="Kim W."/>
        </authorList>
    </citation>
    <scope>NUCLEOTIDE SEQUENCE [LARGE SCALE GENOMIC DNA]</scope>
    <source>
        <tissue evidence="2">Muscle</tissue>
    </source>
</reference>
<dbReference type="EMBL" id="VSRR010000095">
    <property type="protein sequence ID" value="MPC09970.1"/>
    <property type="molecule type" value="Genomic_DNA"/>
</dbReference>
<gene>
    <name evidence="2" type="ORF">E2C01_002590</name>
</gene>
<comment type="caution">
    <text evidence="2">The sequence shown here is derived from an EMBL/GenBank/DDBJ whole genome shotgun (WGS) entry which is preliminary data.</text>
</comment>
<sequence>MEERDGGGNVGMETDEAVGEPGDGGIQQRISEFRDCPSSEIRYDKKQPSTGGGYFFFFFLQHAKLKRSQEEEEAAKSPESPPSVADPIISALFYGCHRYRTFCSDHQCISKAELFS</sequence>
<name>A0A5B7CKS4_PORTR</name>
<dbReference type="AlphaFoldDB" id="A0A5B7CKS4"/>
<evidence type="ECO:0000256" key="1">
    <source>
        <dbReference type="SAM" id="MobiDB-lite"/>
    </source>
</evidence>